<dbReference type="GO" id="GO:0005789">
    <property type="term" value="C:endoplasmic reticulum membrane"/>
    <property type="evidence" value="ECO:0007669"/>
    <property type="project" value="TreeGrafter"/>
</dbReference>
<dbReference type="InterPro" id="IPR013320">
    <property type="entry name" value="ConA-like_dom_sf"/>
</dbReference>
<dbReference type="GO" id="GO:0015926">
    <property type="term" value="F:glucosidase activity"/>
    <property type="evidence" value="ECO:0007669"/>
    <property type="project" value="TreeGrafter"/>
</dbReference>
<evidence type="ECO:0000256" key="3">
    <source>
        <dbReference type="ARBA" id="ARBA00023180"/>
    </source>
</evidence>
<dbReference type="SUPFAM" id="SSF52949">
    <property type="entry name" value="Macro domain-like"/>
    <property type="match status" value="1"/>
</dbReference>
<keyword evidence="2" id="KW-0472">Membrane</keyword>
<dbReference type="EMBL" id="KM038242">
    <property type="protein sequence ID" value="AIG55703.1"/>
    <property type="molecule type" value="Genomic_DNA"/>
</dbReference>
<feature type="domain" description="Macro" evidence="6">
    <location>
        <begin position="917"/>
        <end position="1013"/>
    </location>
</feature>
<dbReference type="GO" id="GO:0005886">
    <property type="term" value="C:plasma membrane"/>
    <property type="evidence" value="ECO:0007669"/>
    <property type="project" value="TreeGrafter"/>
</dbReference>
<dbReference type="Gene3D" id="2.60.120.200">
    <property type="match status" value="2"/>
</dbReference>
<evidence type="ECO:0000256" key="5">
    <source>
        <dbReference type="SAM" id="SignalP"/>
    </source>
</evidence>
<dbReference type="GO" id="GO:0006078">
    <property type="term" value="P:(1-&gt;6)-beta-D-glucan biosynthetic process"/>
    <property type="evidence" value="ECO:0007669"/>
    <property type="project" value="TreeGrafter"/>
</dbReference>
<dbReference type="SUPFAM" id="SSF49899">
    <property type="entry name" value="Concanavalin A-like lectins/glucanases"/>
    <property type="match status" value="1"/>
</dbReference>
<protein>
    <submittedName>
        <fullName evidence="7">Secreted protein</fullName>
    </submittedName>
</protein>
<dbReference type="AlphaFoldDB" id="A0A0A7CMJ4"/>
<evidence type="ECO:0000256" key="4">
    <source>
        <dbReference type="ARBA" id="ARBA00023316"/>
    </source>
</evidence>
<evidence type="ECO:0000313" key="7">
    <source>
        <dbReference type="EMBL" id="AIG55703.1"/>
    </source>
</evidence>
<comment type="subcellular location">
    <subcellularLocation>
        <location evidence="1">Membrane</location>
    </subcellularLocation>
</comment>
<sequence>MQRAWTATSFLLIVSAGNQNDPTQPTKSGIGIWVDADTDKSFYTKVSSRGDIWHLVMSDEFEVEGRQFAYGQDHIWTALDIPDGVNRAMELYSSKNVYTKNGKFYNRVDEGPVNVSFWNSWSETPGYENKTMHYTAGMVQSWNKFCIQGGFVEVSAMLPGAINKESINPHILGYKWAPPPVNKITINDKDRIPDIRFYPTWPGLWLMGNLGRALFAASTNRMWPWTYNECDERYRTNQRISACDPNPGYGLNPYQGRGAPEIDILEGGGTAISSSIQIAPGMPDEYRRTKPILALESTDRVDAQGRHGAGHIFCYYDKNCLTPGANMADVSTAAFAGRGHKSWYQGLRYAANNRCNPDPKFVQKWESVYLAQNSTIIDNQFDILKISSGRDLHADLGLIDGKGPLHWGINYEGRCFPISNGYIGGFLCDPDNKNPNCIDPRKDGVPLTRQMETFAYQMDAISSNWDITFEHYKMFFNYQIEWYIFSIYSTLTHSRVTGKDGYIRWTLDDAPIFEIPAYSLTNPPQGGKVTNPKKIMVEEPSYIIFNIAMASAWGAMPPNWEAGPCRGNATIPASALDRNISNNICDSFPMYMIIDHIRIWQDTSEGSNMSVGCDPASHPTKEFIKAHILNFTDANNLDVEVAGRNTCNVDDDCTIAGPTPTGRCVDRRCQCVSLWAGPRCTKYTPNLNSDTTKSSFGPDIVYPAIILSALVIIVTGTTVYRRRRHKEELEAAHAFAVMKSMKAAAEAAENEDFTEDDGATSNNRRLRQLVNQRKFQLAYSAIEHIMHKHNRPSVPAIWLEVDTILENIIKFLPGIAIKNFCHVLTCCQSTQFFVLSKGRWQRLLNELPTSLNMKLSPTFVSYAIAKNHHTWMTNNLVIVHKSVEDETLLVKTLAFPTSPSLRYPPPNCSAAVVHLLAGATALDHEIAEMQKRQSIYRNQVVHVTSGGSSKFTYLLHTVGPSGYGADRKKAMETTYKMIWKQVEEMIEKEIALGHVGVVPIGTGLAGCKIKHSAFSAISTLSKAVFNTFGKDGIPPESVTFICRDAPVLQEFEKVKTKFLSGAK</sequence>
<evidence type="ECO:0000256" key="2">
    <source>
        <dbReference type="ARBA" id="ARBA00023136"/>
    </source>
</evidence>
<dbReference type="Pfam" id="PF03935">
    <property type="entry name" value="SKN1_KRE6_Sbg1"/>
    <property type="match status" value="3"/>
</dbReference>
<name>A0A0A7CMJ4_9STRA</name>
<organism evidence="7">
    <name type="scientific">Thraustotheca clavata</name>
    <dbReference type="NCBI Taxonomy" id="74557"/>
    <lineage>
        <taxon>Eukaryota</taxon>
        <taxon>Sar</taxon>
        <taxon>Stramenopiles</taxon>
        <taxon>Oomycota</taxon>
        <taxon>Saprolegniomycetes</taxon>
        <taxon>Saprolegniales</taxon>
        <taxon>Achlyaceae</taxon>
        <taxon>Thraustotheca</taxon>
    </lineage>
</organism>
<proteinExistence type="predicted"/>
<accession>A0A0A7CMJ4</accession>
<feature type="chain" id="PRO_5002026732" evidence="5">
    <location>
        <begin position="20"/>
        <end position="1063"/>
    </location>
</feature>
<dbReference type="Gene3D" id="3.40.220.10">
    <property type="entry name" value="Leucine Aminopeptidase, subunit E, domain 1"/>
    <property type="match status" value="1"/>
</dbReference>
<keyword evidence="3" id="KW-0325">Glycoprotein</keyword>
<dbReference type="GO" id="GO:0071555">
    <property type="term" value="P:cell wall organization"/>
    <property type="evidence" value="ECO:0007669"/>
    <property type="project" value="UniProtKB-KW"/>
</dbReference>
<dbReference type="Pfam" id="PF01661">
    <property type="entry name" value="Macro"/>
    <property type="match status" value="1"/>
</dbReference>
<keyword evidence="5" id="KW-0732">Signal</keyword>
<evidence type="ECO:0000259" key="6">
    <source>
        <dbReference type="Pfam" id="PF01661"/>
    </source>
</evidence>
<dbReference type="InterPro" id="IPR005629">
    <property type="entry name" value="Skn1/Kre6/Sbg1"/>
</dbReference>
<feature type="signal peptide" evidence="5">
    <location>
        <begin position="1"/>
        <end position="19"/>
    </location>
</feature>
<dbReference type="InterPro" id="IPR043472">
    <property type="entry name" value="Macro_dom-like"/>
</dbReference>
<evidence type="ECO:0000256" key="1">
    <source>
        <dbReference type="ARBA" id="ARBA00004370"/>
    </source>
</evidence>
<dbReference type="InterPro" id="IPR002589">
    <property type="entry name" value="Macro_dom"/>
</dbReference>
<dbReference type="PANTHER" id="PTHR31361:SF1">
    <property type="entry name" value="BETA-GLUCAN SYNTHESIS-ASSOCIATED PROTEIN KRE6-RELATED"/>
    <property type="match status" value="1"/>
</dbReference>
<reference evidence="7" key="1">
    <citation type="journal article" date="2014" name="Genome Biol. Evol.">
        <title>The secreted proteins of Achlya hypogyna and Thraustotheca clavata identify the ancestral oomycete secretome and reveal gene acquisitions by horizontal gene transfer.</title>
        <authorList>
            <person name="Misner I."/>
            <person name="Blouin N."/>
            <person name="Leonard G."/>
            <person name="Richards T.A."/>
            <person name="Lane C.E."/>
        </authorList>
    </citation>
    <scope>NUCLEOTIDE SEQUENCE</scope>
    <source>
        <strain evidence="7">ATCC 34112</strain>
    </source>
</reference>
<keyword evidence="4" id="KW-0961">Cell wall biogenesis/degradation</keyword>
<dbReference type="PANTHER" id="PTHR31361">
    <property type="entry name" value="BETA-GLUCAN SYNTHESIS-ASSOCIATED PROTEIN KRE6-RELATED"/>
    <property type="match status" value="1"/>
</dbReference>